<name>A0A7J3MX68_9CREN</name>
<proteinExistence type="predicted"/>
<organism evidence="1">
    <name type="scientific">Ignisphaera aggregans</name>
    <dbReference type="NCBI Taxonomy" id="334771"/>
    <lineage>
        <taxon>Archaea</taxon>
        <taxon>Thermoproteota</taxon>
        <taxon>Thermoprotei</taxon>
        <taxon>Desulfurococcales</taxon>
        <taxon>Desulfurococcaceae</taxon>
        <taxon>Ignisphaera</taxon>
    </lineage>
</organism>
<evidence type="ECO:0000313" key="1">
    <source>
        <dbReference type="EMBL" id="HGT98049.1"/>
    </source>
</evidence>
<reference evidence="1" key="1">
    <citation type="journal article" date="2020" name="mSystems">
        <title>Genome- and Community-Level Interaction Insights into Carbon Utilization and Element Cycling Functions of Hydrothermarchaeota in Hydrothermal Sediment.</title>
        <authorList>
            <person name="Zhou Z."/>
            <person name="Liu Y."/>
            <person name="Xu W."/>
            <person name="Pan J."/>
            <person name="Luo Z.H."/>
            <person name="Li M."/>
        </authorList>
    </citation>
    <scope>NUCLEOTIDE SEQUENCE [LARGE SCALE GENOMIC DNA]</scope>
    <source>
        <strain evidence="1">SpSt-688</strain>
    </source>
</reference>
<gene>
    <name evidence="1" type="ORF">ENU64_01285</name>
</gene>
<dbReference type="AlphaFoldDB" id="A0A7J3MX68"/>
<evidence type="ECO:0008006" key="2">
    <source>
        <dbReference type="Google" id="ProtNLM"/>
    </source>
</evidence>
<sequence length="132" mass="15321">MRRYTKKPLKSCMVSRVRDQVVLILDNSGSMDWWKENILEIADVAMKRKDVEIYIAPNGFIESRIENGEEVLMSDEEREELMKMTGRTIIYVGDFDGADTPIQLSWRNTMKNNSRVSGRLIYPNCGAIYNIH</sequence>
<accession>A0A7J3MX68</accession>
<dbReference type="EMBL" id="DTDH01000037">
    <property type="protein sequence ID" value="HGT98049.1"/>
    <property type="molecule type" value="Genomic_DNA"/>
</dbReference>
<protein>
    <recommendedName>
        <fullName evidence="2">VWA-like domain-containing protein</fullName>
    </recommendedName>
</protein>
<comment type="caution">
    <text evidence="1">The sequence shown here is derived from an EMBL/GenBank/DDBJ whole genome shotgun (WGS) entry which is preliminary data.</text>
</comment>